<keyword evidence="3" id="KW-1185">Reference proteome</keyword>
<organism evidence="2 3">
    <name type="scientific">Halalkalibacter kiskunsagensis</name>
    <dbReference type="NCBI Taxonomy" id="1548599"/>
    <lineage>
        <taxon>Bacteria</taxon>
        <taxon>Bacillati</taxon>
        <taxon>Bacillota</taxon>
        <taxon>Bacilli</taxon>
        <taxon>Bacillales</taxon>
        <taxon>Bacillaceae</taxon>
        <taxon>Halalkalibacter</taxon>
    </lineage>
</organism>
<comment type="caution">
    <text evidence="2">The sequence shown here is derived from an EMBL/GenBank/DDBJ whole genome shotgun (WGS) entry which is preliminary data.</text>
</comment>
<dbReference type="InterPro" id="IPR024496">
    <property type="entry name" value="Spore_germ_GerPE"/>
</dbReference>
<sequence>MFKRTSSVKTISVTDVSLGSIFEIGDSCHIKPRSKALAVQREYELFFGDEGNFEAFPIFTKPLPKSIIDENVNFTKHNDSPFIYVNHIDVTSCSASGVLHIGSTKTIDAEARVKHIRQLQDDSNQQEDSSPNEERNDSLPSE</sequence>
<dbReference type="EMBL" id="JBHLUX010000020">
    <property type="protein sequence ID" value="MFC0470358.1"/>
    <property type="molecule type" value="Genomic_DNA"/>
</dbReference>
<evidence type="ECO:0000313" key="3">
    <source>
        <dbReference type="Proteomes" id="UP001589838"/>
    </source>
</evidence>
<name>A0ABV6KAL8_9BACI</name>
<accession>A0ABV6KAL8</accession>
<feature type="region of interest" description="Disordered" evidence="1">
    <location>
        <begin position="119"/>
        <end position="142"/>
    </location>
</feature>
<protein>
    <submittedName>
        <fullName evidence="2">Spore germination protein GerPE</fullName>
    </submittedName>
</protein>
<feature type="compositionally biased region" description="Basic and acidic residues" evidence="1">
    <location>
        <begin position="132"/>
        <end position="142"/>
    </location>
</feature>
<evidence type="ECO:0000313" key="2">
    <source>
        <dbReference type="EMBL" id="MFC0470358.1"/>
    </source>
</evidence>
<proteinExistence type="predicted"/>
<dbReference type="Pfam" id="PF10970">
    <property type="entry name" value="GerPE"/>
    <property type="match status" value="1"/>
</dbReference>
<dbReference type="Proteomes" id="UP001589838">
    <property type="component" value="Unassembled WGS sequence"/>
</dbReference>
<reference evidence="2 3" key="1">
    <citation type="submission" date="2024-09" db="EMBL/GenBank/DDBJ databases">
        <authorList>
            <person name="Sun Q."/>
            <person name="Mori K."/>
        </authorList>
    </citation>
    <scope>NUCLEOTIDE SEQUENCE [LARGE SCALE GENOMIC DNA]</scope>
    <source>
        <strain evidence="2 3">NCAIM B.02610</strain>
    </source>
</reference>
<evidence type="ECO:0000256" key="1">
    <source>
        <dbReference type="SAM" id="MobiDB-lite"/>
    </source>
</evidence>
<gene>
    <name evidence="2" type="ORF">ACFFHM_07440</name>
</gene>
<dbReference type="RefSeq" id="WP_335960312.1">
    <property type="nucleotide sequence ID" value="NZ_JAXBLX010000009.1"/>
</dbReference>